<sequence length="307" mass="35307">MFKKLMYFCVDVELPQEMMNQMKICAKAEAQKTSILEDILDGNFPDKQEWANIFKSLEMCKMNSMGINDIDNDLTAEKFPELLMFDKWTGNEQVKEELKQNIISCFESAEGSGFEKLLSLNMCAMEYYLSQCQKKDEDPGMLLLFHLKLLTLFEDSKCAPVKVSDEMKQIVDDCIEESKEVLRNIPQSTSPPPNKNTPPEMAKFGIQGLQQCMGNKTGTYDFNTNFVNMTAIADSLKKFEGWEGLEQERDAVSQAIIECGREYEDSRERENDSEDEKLRDLMEDNKEFDNCFAPQFAKICGYNNIII</sequence>
<proteinExistence type="predicted"/>
<dbReference type="OrthoDB" id="10383704at2759"/>
<accession>A0A5N5T7N2</accession>
<dbReference type="Proteomes" id="UP000326759">
    <property type="component" value="Unassembled WGS sequence"/>
</dbReference>
<organism evidence="1 2">
    <name type="scientific">Armadillidium nasatum</name>
    <dbReference type="NCBI Taxonomy" id="96803"/>
    <lineage>
        <taxon>Eukaryota</taxon>
        <taxon>Metazoa</taxon>
        <taxon>Ecdysozoa</taxon>
        <taxon>Arthropoda</taxon>
        <taxon>Crustacea</taxon>
        <taxon>Multicrustacea</taxon>
        <taxon>Malacostraca</taxon>
        <taxon>Eumalacostraca</taxon>
        <taxon>Peracarida</taxon>
        <taxon>Isopoda</taxon>
        <taxon>Oniscidea</taxon>
        <taxon>Crinocheta</taxon>
        <taxon>Armadillidiidae</taxon>
        <taxon>Armadillidium</taxon>
    </lineage>
</organism>
<comment type="caution">
    <text evidence="1">The sequence shown here is derived from an EMBL/GenBank/DDBJ whole genome shotgun (WGS) entry which is preliminary data.</text>
</comment>
<dbReference type="SUPFAM" id="SSF47565">
    <property type="entry name" value="Insect pheromone/odorant-binding proteins"/>
    <property type="match status" value="1"/>
</dbReference>
<dbReference type="GO" id="GO:0005549">
    <property type="term" value="F:odorant binding"/>
    <property type="evidence" value="ECO:0007669"/>
    <property type="project" value="InterPro"/>
</dbReference>
<reference evidence="1 2" key="1">
    <citation type="journal article" date="2019" name="PLoS Biol.">
        <title>Sex chromosomes control vertical transmission of feminizing Wolbachia symbionts in an isopod.</title>
        <authorList>
            <person name="Becking T."/>
            <person name="Chebbi M.A."/>
            <person name="Giraud I."/>
            <person name="Moumen B."/>
            <person name="Laverre T."/>
            <person name="Caubet Y."/>
            <person name="Peccoud J."/>
            <person name="Gilbert C."/>
            <person name="Cordaux R."/>
        </authorList>
    </citation>
    <scope>NUCLEOTIDE SEQUENCE [LARGE SCALE GENOMIC DNA]</scope>
    <source>
        <strain evidence="1">ANa2</strain>
        <tissue evidence="1">Whole body excluding digestive tract and cuticle</tissue>
    </source>
</reference>
<protein>
    <submittedName>
        <fullName evidence="1">Uncharacterized protein</fullName>
    </submittedName>
</protein>
<evidence type="ECO:0000313" key="2">
    <source>
        <dbReference type="Proteomes" id="UP000326759"/>
    </source>
</evidence>
<dbReference type="AlphaFoldDB" id="A0A5N5T7N2"/>
<keyword evidence="2" id="KW-1185">Reference proteome</keyword>
<name>A0A5N5T7N2_9CRUS</name>
<dbReference type="EMBL" id="SEYY01007030">
    <property type="protein sequence ID" value="KAB7502654.1"/>
    <property type="molecule type" value="Genomic_DNA"/>
</dbReference>
<dbReference type="InterPro" id="IPR036728">
    <property type="entry name" value="PBP_GOBP_sf"/>
</dbReference>
<gene>
    <name evidence="1" type="ORF">Anas_12153</name>
</gene>
<evidence type="ECO:0000313" key="1">
    <source>
        <dbReference type="EMBL" id="KAB7502654.1"/>
    </source>
</evidence>